<sequence>MTPSEILRKIRRIQIRTSHRVDEMLAGTWHSAFKGRGIEFEEVRPYQVGDDVRTIDWNVTARQDAPFVKLFREERELAVMLIVDCSASLDFGTQAQTKRELVTELGATLAMSAIKNNDRVGLTLFSDQVEMSLPPRQGSRHVLRLIRELLTHPSSGTGTDVGAALEHLQRTAKRRTVVFLISDFQSQDYTKSLRVAARKHDIIPVVVTDEREMKLPAVGLVPLRDNETGSVRWVDTSSRTHRQRYEQMVQLQAERRDALFRRYRMEPLHLRTGEDLGEPLRRYFHGRENRR</sequence>
<proteinExistence type="predicted"/>
<organism evidence="2 3">
    <name type="scientific">Rhodopirellula islandica</name>
    <dbReference type="NCBI Taxonomy" id="595434"/>
    <lineage>
        <taxon>Bacteria</taxon>
        <taxon>Pseudomonadati</taxon>
        <taxon>Planctomycetota</taxon>
        <taxon>Planctomycetia</taxon>
        <taxon>Pirellulales</taxon>
        <taxon>Pirellulaceae</taxon>
        <taxon>Rhodopirellula</taxon>
    </lineage>
</organism>
<dbReference type="SUPFAM" id="SSF53300">
    <property type="entry name" value="vWA-like"/>
    <property type="match status" value="1"/>
</dbReference>
<dbReference type="EMBL" id="LECT01000038">
    <property type="protein sequence ID" value="KLU03394.1"/>
    <property type="molecule type" value="Genomic_DNA"/>
</dbReference>
<accession>A0A0J1ED07</accession>
<protein>
    <recommendedName>
        <fullName evidence="1">VWFA domain-containing protein</fullName>
    </recommendedName>
</protein>
<dbReference type="Proteomes" id="UP000036367">
    <property type="component" value="Unassembled WGS sequence"/>
</dbReference>
<dbReference type="InterPro" id="IPR002881">
    <property type="entry name" value="DUF58"/>
</dbReference>
<evidence type="ECO:0000313" key="3">
    <source>
        <dbReference type="Proteomes" id="UP000036367"/>
    </source>
</evidence>
<evidence type="ECO:0000259" key="1">
    <source>
        <dbReference type="PROSITE" id="PS50234"/>
    </source>
</evidence>
<dbReference type="Pfam" id="PF01882">
    <property type="entry name" value="DUF58"/>
    <property type="match status" value="1"/>
</dbReference>
<dbReference type="SMART" id="SM00327">
    <property type="entry name" value="VWA"/>
    <property type="match status" value="1"/>
</dbReference>
<name>A0A0J1ED07_RHOIS</name>
<evidence type="ECO:0000313" key="2">
    <source>
        <dbReference type="EMBL" id="KLU03394.1"/>
    </source>
</evidence>
<dbReference type="STRING" id="595434.RISK_004706"/>
<dbReference type="CDD" id="cd00198">
    <property type="entry name" value="vWFA"/>
    <property type="match status" value="1"/>
</dbReference>
<dbReference type="InterPro" id="IPR036465">
    <property type="entry name" value="vWFA_dom_sf"/>
</dbReference>
<dbReference type="PANTHER" id="PTHR33608:SF6">
    <property type="entry name" value="BLL2464 PROTEIN"/>
    <property type="match status" value="1"/>
</dbReference>
<dbReference type="Gene3D" id="3.40.50.410">
    <property type="entry name" value="von Willebrand factor, type A domain"/>
    <property type="match status" value="1"/>
</dbReference>
<gene>
    <name evidence="2" type="ORF">RISK_004706</name>
</gene>
<comment type="caution">
    <text evidence="2">The sequence shown here is derived from an EMBL/GenBank/DDBJ whole genome shotgun (WGS) entry which is preliminary data.</text>
</comment>
<dbReference type="InterPro" id="IPR002035">
    <property type="entry name" value="VWF_A"/>
</dbReference>
<dbReference type="AlphaFoldDB" id="A0A0J1ED07"/>
<dbReference type="PATRIC" id="fig|595434.4.peg.4470"/>
<dbReference type="OrthoDB" id="9780819at2"/>
<dbReference type="PROSITE" id="PS50234">
    <property type="entry name" value="VWFA"/>
    <property type="match status" value="1"/>
</dbReference>
<keyword evidence="3" id="KW-1185">Reference proteome</keyword>
<dbReference type="PANTHER" id="PTHR33608">
    <property type="entry name" value="BLL2464 PROTEIN"/>
    <property type="match status" value="1"/>
</dbReference>
<dbReference type="RefSeq" id="WP_047815883.1">
    <property type="nucleotide sequence ID" value="NZ_LECT01000038.1"/>
</dbReference>
<reference evidence="2" key="1">
    <citation type="submission" date="2015-05" db="EMBL/GenBank/DDBJ databases">
        <title>Permanent draft genome of Rhodopirellula islandicus K833.</title>
        <authorList>
            <person name="Kizina J."/>
            <person name="Richter M."/>
            <person name="Glockner F.O."/>
            <person name="Harder J."/>
        </authorList>
    </citation>
    <scope>NUCLEOTIDE SEQUENCE [LARGE SCALE GENOMIC DNA]</scope>
    <source>
        <strain evidence="2">K833</strain>
    </source>
</reference>
<feature type="domain" description="VWFA" evidence="1">
    <location>
        <begin position="78"/>
        <end position="220"/>
    </location>
</feature>